<evidence type="ECO:0000256" key="8">
    <source>
        <dbReference type="ARBA" id="ARBA00038436"/>
    </source>
</evidence>
<comment type="similarity">
    <text evidence="8 9">Belongs to the TRAP transporter small permease family.</text>
</comment>
<keyword evidence="3" id="KW-1003">Cell membrane</keyword>
<feature type="transmembrane region" description="Helical" evidence="9">
    <location>
        <begin position="88"/>
        <end position="109"/>
    </location>
</feature>
<comment type="subunit">
    <text evidence="9">The complex comprises the extracytoplasmic solute receptor protein and the two transmembrane proteins.</text>
</comment>
<keyword evidence="7 9" id="KW-0472">Membrane</keyword>
<feature type="transmembrane region" description="Helical" evidence="9">
    <location>
        <begin position="7"/>
        <end position="32"/>
    </location>
</feature>
<dbReference type="Pfam" id="PF04290">
    <property type="entry name" value="DctQ"/>
    <property type="match status" value="1"/>
</dbReference>
<dbReference type="Proteomes" id="UP001589755">
    <property type="component" value="Unassembled WGS sequence"/>
</dbReference>
<sequence length="171" mass="18538">MQLLEKFFTWIVNFFAVLAGLLLVAIMLATVFKVGLRGVAGRGIIGIDQLSGTAMVYMTFLGGVWVLRHNAHVTVDLVLSGARTAVRRNLIVLNSVVGAIICFVVSYYGFVAVQTSLARGIMVVQELEIPRAIGLFPIPVGALLLGIEFVRRALAAHRGAFDDEQEPKLEA</sequence>
<protein>
    <recommendedName>
        <fullName evidence="9">TRAP transporter small permease protein</fullName>
    </recommendedName>
</protein>
<comment type="function">
    <text evidence="9">Part of the tripartite ATP-independent periplasmic (TRAP) transport system.</text>
</comment>
<evidence type="ECO:0000256" key="6">
    <source>
        <dbReference type="ARBA" id="ARBA00022989"/>
    </source>
</evidence>
<keyword evidence="2 9" id="KW-0813">Transport</keyword>
<proteinExistence type="inferred from homology"/>
<dbReference type="InterPro" id="IPR055348">
    <property type="entry name" value="DctQ"/>
</dbReference>
<feature type="domain" description="Tripartite ATP-independent periplasmic transporters DctQ component" evidence="10">
    <location>
        <begin position="26"/>
        <end position="154"/>
    </location>
</feature>
<dbReference type="PANTHER" id="PTHR35011:SF5">
    <property type="entry name" value="SIALIC ACID TRAP TRANSPORTER SMALL PERMEASE PROTEIN SIAQ"/>
    <property type="match status" value="1"/>
</dbReference>
<dbReference type="InterPro" id="IPR007387">
    <property type="entry name" value="TRAP_DctQ"/>
</dbReference>
<feature type="transmembrane region" description="Helical" evidence="9">
    <location>
        <begin position="44"/>
        <end position="67"/>
    </location>
</feature>
<comment type="caution">
    <text evidence="11">The sequence shown here is derived from an EMBL/GenBank/DDBJ whole genome shotgun (WGS) entry which is preliminary data.</text>
</comment>
<dbReference type="PANTHER" id="PTHR35011">
    <property type="entry name" value="2,3-DIKETO-L-GULONATE TRAP TRANSPORTER SMALL PERMEASE PROTEIN YIAM"/>
    <property type="match status" value="1"/>
</dbReference>
<evidence type="ECO:0000313" key="11">
    <source>
        <dbReference type="EMBL" id="MFC0210468.1"/>
    </source>
</evidence>
<gene>
    <name evidence="11" type="ORF">ACFFJ2_18930</name>
</gene>
<evidence type="ECO:0000256" key="9">
    <source>
        <dbReference type="RuleBase" id="RU369079"/>
    </source>
</evidence>
<accession>A0ABV6DCT3</accession>
<feature type="transmembrane region" description="Helical" evidence="9">
    <location>
        <begin position="129"/>
        <end position="150"/>
    </location>
</feature>
<evidence type="ECO:0000256" key="7">
    <source>
        <dbReference type="ARBA" id="ARBA00023136"/>
    </source>
</evidence>
<keyword evidence="4 9" id="KW-0997">Cell inner membrane</keyword>
<organism evidence="11 12">
    <name type="scientific">Chelativorans intermedius</name>
    <dbReference type="NCBI Taxonomy" id="515947"/>
    <lineage>
        <taxon>Bacteria</taxon>
        <taxon>Pseudomonadati</taxon>
        <taxon>Pseudomonadota</taxon>
        <taxon>Alphaproteobacteria</taxon>
        <taxon>Hyphomicrobiales</taxon>
        <taxon>Phyllobacteriaceae</taxon>
        <taxon>Chelativorans</taxon>
    </lineage>
</organism>
<dbReference type="EMBL" id="JBHLXD010000055">
    <property type="protein sequence ID" value="MFC0210468.1"/>
    <property type="molecule type" value="Genomic_DNA"/>
</dbReference>
<dbReference type="RefSeq" id="WP_261522748.1">
    <property type="nucleotide sequence ID" value="NZ_JAODNW010000040.1"/>
</dbReference>
<evidence type="ECO:0000313" key="12">
    <source>
        <dbReference type="Proteomes" id="UP001589755"/>
    </source>
</evidence>
<reference evidence="11 12" key="1">
    <citation type="submission" date="2024-09" db="EMBL/GenBank/DDBJ databases">
        <authorList>
            <person name="Sun Q."/>
            <person name="Mori K."/>
        </authorList>
    </citation>
    <scope>NUCLEOTIDE SEQUENCE [LARGE SCALE GENOMIC DNA]</scope>
    <source>
        <strain evidence="11 12">CCM 8543</strain>
    </source>
</reference>
<evidence type="ECO:0000259" key="10">
    <source>
        <dbReference type="Pfam" id="PF04290"/>
    </source>
</evidence>
<comment type="subcellular location">
    <subcellularLocation>
        <location evidence="1 9">Cell inner membrane</location>
        <topology evidence="1 9">Multi-pass membrane protein</topology>
    </subcellularLocation>
</comment>
<keyword evidence="6 9" id="KW-1133">Transmembrane helix</keyword>
<evidence type="ECO:0000256" key="3">
    <source>
        <dbReference type="ARBA" id="ARBA00022475"/>
    </source>
</evidence>
<keyword evidence="5 9" id="KW-0812">Transmembrane</keyword>
<keyword evidence="12" id="KW-1185">Reference proteome</keyword>
<evidence type="ECO:0000256" key="2">
    <source>
        <dbReference type="ARBA" id="ARBA00022448"/>
    </source>
</evidence>
<evidence type="ECO:0000256" key="5">
    <source>
        <dbReference type="ARBA" id="ARBA00022692"/>
    </source>
</evidence>
<evidence type="ECO:0000256" key="1">
    <source>
        <dbReference type="ARBA" id="ARBA00004429"/>
    </source>
</evidence>
<name>A0ABV6DCT3_9HYPH</name>
<evidence type="ECO:0000256" key="4">
    <source>
        <dbReference type="ARBA" id="ARBA00022519"/>
    </source>
</evidence>